<evidence type="ECO:0000256" key="6">
    <source>
        <dbReference type="ARBA" id="ARBA00023002"/>
    </source>
</evidence>
<dbReference type="Gene3D" id="1.20.1440.130">
    <property type="entry name" value="VKOR domain"/>
    <property type="match status" value="1"/>
</dbReference>
<feature type="domain" description="Vitamin K epoxide reductase" evidence="12">
    <location>
        <begin position="45"/>
        <end position="186"/>
    </location>
</feature>
<evidence type="ECO:0000256" key="10">
    <source>
        <dbReference type="SAM" id="MobiDB-lite"/>
    </source>
</evidence>
<feature type="transmembrane region" description="Helical" evidence="11">
    <location>
        <begin position="161"/>
        <end position="183"/>
    </location>
</feature>
<gene>
    <name evidence="13" type="ORF">L0C25_13550</name>
</gene>
<dbReference type="InterPro" id="IPR012932">
    <property type="entry name" value="VKOR"/>
</dbReference>
<feature type="transmembrane region" description="Helical" evidence="11">
    <location>
        <begin position="204"/>
        <end position="232"/>
    </location>
</feature>
<keyword evidence="4" id="KW-0874">Quinone</keyword>
<dbReference type="Proteomes" id="UP001164390">
    <property type="component" value="Chromosome"/>
</dbReference>
<keyword evidence="7 11" id="KW-0472">Membrane</keyword>
<name>A0AA46TFF0_9ACTN</name>
<proteinExistence type="inferred from homology"/>
<dbReference type="EMBL" id="CP094970">
    <property type="protein sequence ID" value="UYM03578.1"/>
    <property type="molecule type" value="Genomic_DNA"/>
</dbReference>
<evidence type="ECO:0000256" key="1">
    <source>
        <dbReference type="ARBA" id="ARBA00004141"/>
    </source>
</evidence>
<keyword evidence="8" id="KW-1015">Disulfide bond</keyword>
<evidence type="ECO:0000256" key="9">
    <source>
        <dbReference type="ARBA" id="ARBA00023284"/>
    </source>
</evidence>
<keyword evidence="14" id="KW-1185">Reference proteome</keyword>
<evidence type="ECO:0000256" key="8">
    <source>
        <dbReference type="ARBA" id="ARBA00023157"/>
    </source>
</evidence>
<protein>
    <submittedName>
        <fullName evidence="13">Vitamin K epoxide reductase family protein</fullName>
    </submittedName>
</protein>
<dbReference type="AlphaFoldDB" id="A0AA46TFF0"/>
<feature type="transmembrane region" description="Helical" evidence="11">
    <location>
        <begin position="133"/>
        <end position="155"/>
    </location>
</feature>
<evidence type="ECO:0000313" key="14">
    <source>
        <dbReference type="Proteomes" id="UP001164390"/>
    </source>
</evidence>
<evidence type="ECO:0000256" key="4">
    <source>
        <dbReference type="ARBA" id="ARBA00022719"/>
    </source>
</evidence>
<evidence type="ECO:0000256" key="11">
    <source>
        <dbReference type="SAM" id="Phobius"/>
    </source>
</evidence>
<dbReference type="GO" id="GO:0048038">
    <property type="term" value="F:quinone binding"/>
    <property type="evidence" value="ECO:0007669"/>
    <property type="project" value="UniProtKB-KW"/>
</dbReference>
<keyword evidence="9" id="KW-0676">Redox-active center</keyword>
<comment type="similarity">
    <text evidence="2">Belongs to the VKOR family.</text>
</comment>
<feature type="compositionally biased region" description="Acidic residues" evidence="10">
    <location>
        <begin position="10"/>
        <end position="37"/>
    </location>
</feature>
<comment type="subcellular location">
    <subcellularLocation>
        <location evidence="1">Membrane</location>
        <topology evidence="1">Multi-pass membrane protein</topology>
    </subcellularLocation>
</comment>
<evidence type="ECO:0000256" key="3">
    <source>
        <dbReference type="ARBA" id="ARBA00022692"/>
    </source>
</evidence>
<feature type="transmembrane region" description="Helical" evidence="11">
    <location>
        <begin position="105"/>
        <end position="126"/>
    </location>
</feature>
<evidence type="ECO:0000256" key="7">
    <source>
        <dbReference type="ARBA" id="ARBA00023136"/>
    </source>
</evidence>
<keyword evidence="3 11" id="KW-0812">Transmembrane</keyword>
<dbReference type="CDD" id="cd12922">
    <property type="entry name" value="VKOR_5"/>
    <property type="match status" value="1"/>
</dbReference>
<keyword evidence="6" id="KW-0560">Oxidoreductase</keyword>
<evidence type="ECO:0000259" key="12">
    <source>
        <dbReference type="SMART" id="SM00756"/>
    </source>
</evidence>
<dbReference type="SMART" id="SM00756">
    <property type="entry name" value="VKc"/>
    <property type="match status" value="1"/>
</dbReference>
<dbReference type="Pfam" id="PF07884">
    <property type="entry name" value="VKOR"/>
    <property type="match status" value="1"/>
</dbReference>
<evidence type="ECO:0000313" key="13">
    <source>
        <dbReference type="EMBL" id="UYM03578.1"/>
    </source>
</evidence>
<accession>A0AA46TFF0</accession>
<dbReference type="InterPro" id="IPR038354">
    <property type="entry name" value="VKOR_sf"/>
</dbReference>
<dbReference type="KEGG" id="sgrg:L0C25_13550"/>
<dbReference type="GO" id="GO:0016020">
    <property type="term" value="C:membrane"/>
    <property type="evidence" value="ECO:0007669"/>
    <property type="project" value="UniProtKB-SubCell"/>
</dbReference>
<dbReference type="InterPro" id="IPR041714">
    <property type="entry name" value="VKOR_Actinobacteria"/>
</dbReference>
<feature type="transmembrane region" description="Helical" evidence="11">
    <location>
        <begin position="47"/>
        <end position="68"/>
    </location>
</feature>
<dbReference type="RefSeq" id="WP_271632190.1">
    <property type="nucleotide sequence ID" value="NZ_CP094970.1"/>
</dbReference>
<reference evidence="13" key="1">
    <citation type="submission" date="2022-01" db="EMBL/GenBank/DDBJ databases">
        <title>Nocardioidaceae gen. sp. A5X3R13.</title>
        <authorList>
            <person name="Lopez Marin M.A."/>
            <person name="Uhlik O."/>
        </authorList>
    </citation>
    <scope>NUCLEOTIDE SEQUENCE</scope>
    <source>
        <strain evidence="13">A5X3R13</strain>
    </source>
</reference>
<keyword evidence="5 11" id="KW-1133">Transmembrane helix</keyword>
<sequence>MTAGARDTETDTSPDAEPDSYDEFDDDRDLDDVDLDADDRGVPSMPVLPWLLLVGGAIGLVSAFILTLDKIELLKDPDFVPNCNINPIISCGTVMAEEQAEAFGFMNPLIGLVGFSMVIAVGAAMLAGAQFRAWFWIGLQAGVTFGIAFVHWLIFQTIYDINALCPYCMVVWIVTAPIFLYVTRRNLAVLAPRLSSAPRKVVNAIVDYHALILCLWYIFVLVLIIEHFWYFWSLGPSHWF</sequence>
<dbReference type="GO" id="GO:0016491">
    <property type="term" value="F:oxidoreductase activity"/>
    <property type="evidence" value="ECO:0007669"/>
    <property type="project" value="UniProtKB-KW"/>
</dbReference>
<organism evidence="13 14">
    <name type="scientific">Solicola gregarius</name>
    <dbReference type="NCBI Taxonomy" id="2908642"/>
    <lineage>
        <taxon>Bacteria</taxon>
        <taxon>Bacillati</taxon>
        <taxon>Actinomycetota</taxon>
        <taxon>Actinomycetes</taxon>
        <taxon>Propionibacteriales</taxon>
        <taxon>Nocardioidaceae</taxon>
        <taxon>Solicola</taxon>
    </lineage>
</organism>
<evidence type="ECO:0000256" key="5">
    <source>
        <dbReference type="ARBA" id="ARBA00022989"/>
    </source>
</evidence>
<evidence type="ECO:0000256" key="2">
    <source>
        <dbReference type="ARBA" id="ARBA00006214"/>
    </source>
</evidence>
<feature type="region of interest" description="Disordered" evidence="10">
    <location>
        <begin position="1"/>
        <end position="37"/>
    </location>
</feature>